<evidence type="ECO:0000256" key="1">
    <source>
        <dbReference type="SAM" id="MobiDB-lite"/>
    </source>
</evidence>
<dbReference type="Proteomes" id="UP001185704">
    <property type="component" value="Unassembled WGS sequence"/>
</dbReference>
<dbReference type="EMBL" id="JAWLJK010000001">
    <property type="protein sequence ID" value="MDV6162611.1"/>
    <property type="molecule type" value="Genomic_DNA"/>
</dbReference>
<evidence type="ECO:0000313" key="2">
    <source>
        <dbReference type="EMBL" id="MDV6162611.1"/>
    </source>
</evidence>
<organism evidence="2 3">
    <name type="scientific">Bacteroides hominis</name>
    <dbReference type="NCBI Taxonomy" id="2763023"/>
    <lineage>
        <taxon>Bacteria</taxon>
        <taxon>Pseudomonadati</taxon>
        <taxon>Bacteroidota</taxon>
        <taxon>Bacteroidia</taxon>
        <taxon>Bacteroidales</taxon>
        <taxon>Bacteroidaceae</taxon>
        <taxon>Bacteroides</taxon>
    </lineage>
</organism>
<accession>A0ABU4A2K3</accession>
<evidence type="ECO:0000313" key="3">
    <source>
        <dbReference type="Proteomes" id="UP001185704"/>
    </source>
</evidence>
<sequence>MRVSGLDIPCTAFHIPGVSITASHRQCVVSYGGSDNTMSAVMPSSASRGSTSSASPR</sequence>
<gene>
    <name evidence="2" type="ORF">R3O81_00740</name>
</gene>
<reference evidence="2" key="1">
    <citation type="submission" date="2023-09" db="EMBL/GenBank/DDBJ databases">
        <title>Upregulation of the cfiA carbapenemase gene in a Bacteroides hominis strain by the novel integrative and conjugative element Tn7563.</title>
        <authorList>
            <person name="Stubhaug T."/>
            <person name="Zecic N."/>
            <person name="Skaare D."/>
        </authorList>
    </citation>
    <scope>NUCLEOTIDE SEQUENCE [LARGE SCALE GENOMIC DNA]</scope>
    <source>
        <strain evidence="2">Tbg-245</strain>
    </source>
</reference>
<feature type="region of interest" description="Disordered" evidence="1">
    <location>
        <begin position="35"/>
        <end position="57"/>
    </location>
</feature>
<protein>
    <submittedName>
        <fullName evidence="2">Uncharacterized protein</fullName>
    </submittedName>
</protein>
<keyword evidence="3" id="KW-1185">Reference proteome</keyword>
<proteinExistence type="predicted"/>
<name>A0ABU4A2K3_9BACE</name>
<comment type="caution">
    <text evidence="2">The sequence shown here is derived from an EMBL/GenBank/DDBJ whole genome shotgun (WGS) entry which is preliminary data.</text>
</comment>
<feature type="compositionally biased region" description="Low complexity" evidence="1">
    <location>
        <begin position="43"/>
        <end position="57"/>
    </location>
</feature>